<protein>
    <submittedName>
        <fullName evidence="1">DUF3375 family protein</fullName>
    </submittedName>
</protein>
<name>A0A7K1UI64_9MICC</name>
<evidence type="ECO:0000313" key="2">
    <source>
        <dbReference type="Proteomes" id="UP000460157"/>
    </source>
</evidence>
<dbReference type="AlphaFoldDB" id="A0A7K1UI64"/>
<reference evidence="1 2" key="1">
    <citation type="submission" date="2019-12" db="EMBL/GenBank/DDBJ databases">
        <title>Nesterenkonia muleiensis sp. nov., a novel actinobacterium isolated from sap of Populus euphratica.</title>
        <authorList>
            <person name="Wang R."/>
        </authorList>
    </citation>
    <scope>NUCLEOTIDE SEQUENCE [LARGE SCALE GENOMIC DNA]</scope>
    <source>
        <strain evidence="1 2">F10</strain>
    </source>
</reference>
<dbReference type="Pfam" id="PF11855">
    <property type="entry name" value="DUF3375"/>
    <property type="match status" value="1"/>
</dbReference>
<gene>
    <name evidence="1" type="ORF">GNZ21_07300</name>
</gene>
<sequence>MELEQIESMRSRNASWRLLRASNAPLVLSFLGRFFIEENNGATSAGALAEAHREGGTALIARSPGVQQLGSTISQVYIGNCVGLPVDPFALGVLFGGDLQGELARGEIGADGLVVGPVGEGEDTSDAKHAG</sequence>
<dbReference type="EMBL" id="WRPM01000051">
    <property type="protein sequence ID" value="MVT26163.1"/>
    <property type="molecule type" value="Genomic_DNA"/>
</dbReference>
<evidence type="ECO:0000313" key="1">
    <source>
        <dbReference type="EMBL" id="MVT26163.1"/>
    </source>
</evidence>
<comment type="caution">
    <text evidence="1">The sequence shown here is derived from an EMBL/GenBank/DDBJ whole genome shotgun (WGS) entry which is preliminary data.</text>
</comment>
<organism evidence="1 2">
    <name type="scientific">Nesterenkonia alkaliphila</name>
    <dbReference type="NCBI Taxonomy" id="1463631"/>
    <lineage>
        <taxon>Bacteria</taxon>
        <taxon>Bacillati</taxon>
        <taxon>Actinomycetota</taxon>
        <taxon>Actinomycetes</taxon>
        <taxon>Micrococcales</taxon>
        <taxon>Micrococcaceae</taxon>
        <taxon>Nesterenkonia</taxon>
    </lineage>
</organism>
<proteinExistence type="predicted"/>
<dbReference type="OrthoDB" id="138803at2"/>
<dbReference type="Proteomes" id="UP000460157">
    <property type="component" value="Unassembled WGS sequence"/>
</dbReference>
<dbReference type="InterPro" id="IPR021804">
    <property type="entry name" value="DUF3375"/>
</dbReference>
<keyword evidence="2" id="KW-1185">Reference proteome</keyword>
<accession>A0A7K1UI64</accession>